<evidence type="ECO:0000256" key="4">
    <source>
        <dbReference type="SAM" id="MobiDB-lite"/>
    </source>
</evidence>
<dbReference type="SMART" id="SM00255">
    <property type="entry name" value="TIR"/>
    <property type="match status" value="1"/>
</dbReference>
<dbReference type="SUPFAM" id="SSF52540">
    <property type="entry name" value="P-loop containing nucleoside triphosphate hydrolases"/>
    <property type="match status" value="1"/>
</dbReference>
<dbReference type="Gene3D" id="3.40.50.300">
    <property type="entry name" value="P-loop containing nucleotide triphosphate hydrolases"/>
    <property type="match status" value="1"/>
</dbReference>
<dbReference type="Gene3D" id="3.40.50.10140">
    <property type="entry name" value="Toll/interleukin-1 receptor homology (TIR) domain"/>
    <property type="match status" value="1"/>
</dbReference>
<keyword evidence="1" id="KW-0433">Leucine-rich repeat</keyword>
<dbReference type="InterPro" id="IPR042197">
    <property type="entry name" value="Apaf_helical"/>
</dbReference>
<dbReference type="InterPro" id="IPR035897">
    <property type="entry name" value="Toll_tir_struct_dom_sf"/>
</dbReference>
<evidence type="ECO:0000313" key="6">
    <source>
        <dbReference type="EMBL" id="JAU44530.1"/>
    </source>
</evidence>
<dbReference type="Pfam" id="PF01582">
    <property type="entry name" value="TIR"/>
    <property type="match status" value="1"/>
</dbReference>
<proteinExistence type="predicted"/>
<dbReference type="PROSITE" id="PS50104">
    <property type="entry name" value="TIR"/>
    <property type="match status" value="1"/>
</dbReference>
<gene>
    <name evidence="6" type="ORF">LC_TR9998_c0_g1_i1_g.35044</name>
</gene>
<sequence length="867" mass="97933">MSSSPSSSSSSSKATRPTTNDVFIGSGRDNTRYAFVSHLSAAFRRKHISVIEEDDKDDTLPSENSEYLSKETQSAIKSSKVCVVVLSEEFSFFKSSLSTLVEVIYRQHDKNCVAVVPVFYRVSRSTVEQQSEKLDEAFLSEPKEHVIKWRNALKEVSHLEEALESKDEQSDLELVEKIVKYVNEKLFLPNKVGIKWRLLEVENLISKQPLGIRRVGIWGMAGIGKTTVAEAVYSQMKGDYETRSFIRNFEKQFQKKGLYHLRERRLPPRVKDKLDINKSISNDSQQEMIIFLVLDDVRNPVNAESFLGGFDWFDPGTVIIITSRDKHAILQCRVSEIYEVKKLDDEEALKLFSASAFGKVLPENAYQKVSEMVVKYANGNAKALSCYGAKLKGKTPEEMEAEFLKHKRSPPSDIVELFKSSYDELSDNEKNIFLDIACFFSGKSVEHVDQALQGRGLFVSIGIQYLSEKSLVTKTGDRVEMHELIQDVARKILDQEVENGKGHRLCGAHCIQHLLEFKETKSNENVEGISPDVAGLNIFVNPVSLSDTHSIQPLQEDEKKNSNGKRKIVLEEIESISLDVTGLNFVVNPEAFQTMCNLRLLKVYSSGPEQHPGLGLQKGLVSLPPQIRLLHWENYNLQTLPEDYIPQNLVVLTMPCSQLQRLWEGTRKLQSLKTISLQHSKKLVEINQLSEAQNVEIIDLRGCTSLQSFAATGNLKHLQVLNLCGCVEVKSFPEVPPPNIKELNLNGTGIREVAESVETLSKLIKLDLGNCRELLKFQIKIYNMESLEMLNLSGCIQLKGFPETANEVGNLKYLYLSCTAIQELHISFSNMIGLKVLKVSRTLNLPESLKDLKDLEVEYEEEIEHPL</sequence>
<reference evidence="6" key="1">
    <citation type="submission" date="2016-07" db="EMBL/GenBank/DDBJ databases">
        <title>De novo transcriptome assembly of four accessions of the metal hyperaccumulator plant Noccaea caerulescens.</title>
        <authorList>
            <person name="Blande D."/>
            <person name="Halimaa P."/>
            <person name="Tervahauta A.I."/>
            <person name="Aarts M.G."/>
            <person name="Karenlampi S.O."/>
        </authorList>
    </citation>
    <scope>NUCLEOTIDE SEQUENCE</scope>
</reference>
<dbReference type="AlphaFoldDB" id="A0A1J3FKA8"/>
<dbReference type="PANTHER" id="PTHR11017:SF550">
    <property type="entry name" value="TIR DOMAIN-CONTAINING PROTEIN"/>
    <property type="match status" value="1"/>
</dbReference>
<feature type="domain" description="TIR" evidence="5">
    <location>
        <begin position="18"/>
        <end position="186"/>
    </location>
</feature>
<dbReference type="EMBL" id="GEVK01008302">
    <property type="protein sequence ID" value="JAU44530.1"/>
    <property type="molecule type" value="Transcribed_RNA"/>
</dbReference>
<dbReference type="InterPro" id="IPR032675">
    <property type="entry name" value="LRR_dom_sf"/>
</dbReference>
<feature type="compositionally biased region" description="Low complexity" evidence="4">
    <location>
        <begin position="1"/>
        <end position="12"/>
    </location>
</feature>
<dbReference type="Pfam" id="PF23282">
    <property type="entry name" value="WHD_ROQ1"/>
    <property type="match status" value="1"/>
</dbReference>
<dbReference type="InterPro" id="IPR036390">
    <property type="entry name" value="WH_DNA-bd_sf"/>
</dbReference>
<dbReference type="GO" id="GO:0043531">
    <property type="term" value="F:ADP binding"/>
    <property type="evidence" value="ECO:0007669"/>
    <property type="project" value="InterPro"/>
</dbReference>
<dbReference type="InterPro" id="IPR044974">
    <property type="entry name" value="Disease_R_plants"/>
</dbReference>
<dbReference type="PANTHER" id="PTHR11017">
    <property type="entry name" value="LEUCINE-RICH REPEAT-CONTAINING PROTEIN"/>
    <property type="match status" value="1"/>
</dbReference>
<organism evidence="6">
    <name type="scientific">Noccaea caerulescens</name>
    <name type="common">Alpine penny-cress</name>
    <name type="synonym">Thlaspi caerulescens</name>
    <dbReference type="NCBI Taxonomy" id="107243"/>
    <lineage>
        <taxon>Eukaryota</taxon>
        <taxon>Viridiplantae</taxon>
        <taxon>Streptophyta</taxon>
        <taxon>Embryophyta</taxon>
        <taxon>Tracheophyta</taxon>
        <taxon>Spermatophyta</taxon>
        <taxon>Magnoliopsida</taxon>
        <taxon>eudicotyledons</taxon>
        <taxon>Gunneridae</taxon>
        <taxon>Pentapetalae</taxon>
        <taxon>rosids</taxon>
        <taxon>malvids</taxon>
        <taxon>Brassicales</taxon>
        <taxon>Brassicaceae</taxon>
        <taxon>Coluteocarpeae</taxon>
        <taxon>Noccaea</taxon>
    </lineage>
</organism>
<protein>
    <submittedName>
        <fullName evidence="6">Putative WRKY transcription factor 16</fullName>
    </submittedName>
</protein>
<dbReference type="InterPro" id="IPR002182">
    <property type="entry name" value="NB-ARC"/>
</dbReference>
<dbReference type="InterPro" id="IPR058192">
    <property type="entry name" value="WHD_ROQ1-like"/>
</dbReference>
<dbReference type="InterPro" id="IPR011713">
    <property type="entry name" value="Leu-rich_rpt_3"/>
</dbReference>
<dbReference type="GO" id="GO:0006952">
    <property type="term" value="P:defense response"/>
    <property type="evidence" value="ECO:0007669"/>
    <property type="project" value="UniProtKB-KW"/>
</dbReference>
<dbReference type="SUPFAM" id="SSF52200">
    <property type="entry name" value="Toll/Interleukin receptor TIR domain"/>
    <property type="match status" value="1"/>
</dbReference>
<dbReference type="GO" id="GO:0007165">
    <property type="term" value="P:signal transduction"/>
    <property type="evidence" value="ECO:0007669"/>
    <property type="project" value="InterPro"/>
</dbReference>
<evidence type="ECO:0000259" key="5">
    <source>
        <dbReference type="PROSITE" id="PS50104"/>
    </source>
</evidence>
<dbReference type="Pfam" id="PF07725">
    <property type="entry name" value="LRR_3"/>
    <property type="match status" value="1"/>
</dbReference>
<dbReference type="Gene3D" id="1.10.8.430">
    <property type="entry name" value="Helical domain of apoptotic protease-activating factors"/>
    <property type="match status" value="1"/>
</dbReference>
<dbReference type="SUPFAM" id="SSF46785">
    <property type="entry name" value="Winged helix' DNA-binding domain"/>
    <property type="match status" value="1"/>
</dbReference>
<dbReference type="Pfam" id="PF00931">
    <property type="entry name" value="NB-ARC"/>
    <property type="match status" value="1"/>
</dbReference>
<evidence type="ECO:0000256" key="3">
    <source>
        <dbReference type="ARBA" id="ARBA00022821"/>
    </source>
</evidence>
<dbReference type="InterPro" id="IPR027417">
    <property type="entry name" value="P-loop_NTPase"/>
</dbReference>
<accession>A0A1J3FKA8</accession>
<dbReference type="PRINTS" id="PR00364">
    <property type="entry name" value="DISEASERSIST"/>
</dbReference>
<dbReference type="SUPFAM" id="SSF52058">
    <property type="entry name" value="L domain-like"/>
    <property type="match status" value="1"/>
</dbReference>
<feature type="region of interest" description="Disordered" evidence="4">
    <location>
        <begin position="1"/>
        <end position="23"/>
    </location>
</feature>
<keyword evidence="2" id="KW-0677">Repeat</keyword>
<evidence type="ECO:0000256" key="1">
    <source>
        <dbReference type="ARBA" id="ARBA00022614"/>
    </source>
</evidence>
<keyword evidence="3" id="KW-0611">Plant defense</keyword>
<name>A0A1J3FKA8_NOCCA</name>
<dbReference type="InterPro" id="IPR000157">
    <property type="entry name" value="TIR_dom"/>
</dbReference>
<evidence type="ECO:0000256" key="2">
    <source>
        <dbReference type="ARBA" id="ARBA00022737"/>
    </source>
</evidence>
<dbReference type="Gene3D" id="3.80.10.10">
    <property type="entry name" value="Ribonuclease Inhibitor"/>
    <property type="match status" value="2"/>
</dbReference>